<comment type="caution">
    <text evidence="6">The sequence shown here is derived from an EMBL/GenBank/DDBJ whole genome shotgun (WGS) entry which is preliminary data.</text>
</comment>
<proteinExistence type="inferred from homology"/>
<evidence type="ECO:0000256" key="4">
    <source>
        <dbReference type="ARBA" id="ARBA00038303"/>
    </source>
</evidence>
<dbReference type="EMBL" id="JAGTUF010000007">
    <property type="protein sequence ID" value="MBR9971968.1"/>
    <property type="molecule type" value="Genomic_DNA"/>
</dbReference>
<organism evidence="6 7">
    <name type="scientific">Magnetospirillum sulfuroxidans</name>
    <dbReference type="NCBI Taxonomy" id="611300"/>
    <lineage>
        <taxon>Bacteria</taxon>
        <taxon>Pseudomonadati</taxon>
        <taxon>Pseudomonadota</taxon>
        <taxon>Alphaproteobacteria</taxon>
        <taxon>Rhodospirillales</taxon>
        <taxon>Rhodospirillaceae</taxon>
        <taxon>Magnetospirillum</taxon>
    </lineage>
</organism>
<keyword evidence="3 5" id="KW-0949">S-adenosyl-L-methionine</keyword>
<dbReference type="Gene3D" id="3.40.1280.10">
    <property type="match status" value="1"/>
</dbReference>
<evidence type="ECO:0000256" key="3">
    <source>
        <dbReference type="ARBA" id="ARBA00022691"/>
    </source>
</evidence>
<comment type="subunit">
    <text evidence="5">Homodimer.</text>
</comment>
<protein>
    <recommendedName>
        <fullName evidence="5">Ribosomal RNA large subunit methyltransferase H</fullName>
        <ecNumber evidence="5">2.1.1.177</ecNumber>
    </recommendedName>
    <alternativeName>
        <fullName evidence="5">23S rRNA (pseudouridine1915-N3)-methyltransferase</fullName>
    </alternativeName>
    <alternativeName>
        <fullName evidence="5">23S rRNA m3Psi1915 methyltransferase</fullName>
    </alternativeName>
    <alternativeName>
        <fullName evidence="5">rRNA (pseudouridine-N3-)-methyltransferase RlmH</fullName>
    </alternativeName>
</protein>
<evidence type="ECO:0000256" key="5">
    <source>
        <dbReference type="HAMAP-Rule" id="MF_00658"/>
    </source>
</evidence>
<sequence length="152" mass="16781">MRLWLAAVGRVKPGPELDLFNQYSKRLAAPITLREVEEKRPLPLPERMAREADLLLAAIPAQAVVVALDERGKVMGSVDFATRLGRWRDDGIADLAFVIGGADGHGQVVRQRAALLLSFGAMTWPHMLVRAMLAEQLWRAQAIAAGHPYHRA</sequence>
<name>A0ABS5IC19_9PROT</name>
<keyword evidence="2 5" id="KW-0808">Transferase</keyword>
<keyword evidence="5" id="KW-0963">Cytoplasm</keyword>
<keyword evidence="7" id="KW-1185">Reference proteome</keyword>
<dbReference type="RefSeq" id="WP_211548258.1">
    <property type="nucleotide sequence ID" value="NZ_JAGTUF010000007.1"/>
</dbReference>
<evidence type="ECO:0000313" key="7">
    <source>
        <dbReference type="Proteomes" id="UP000680714"/>
    </source>
</evidence>
<dbReference type="PANTHER" id="PTHR33603">
    <property type="entry name" value="METHYLTRANSFERASE"/>
    <property type="match status" value="1"/>
</dbReference>
<feature type="binding site" evidence="5">
    <location>
        <position position="100"/>
    </location>
    <ligand>
        <name>S-adenosyl-L-methionine</name>
        <dbReference type="ChEBI" id="CHEBI:59789"/>
    </ligand>
</feature>
<dbReference type="Pfam" id="PF02590">
    <property type="entry name" value="SPOUT_MTase"/>
    <property type="match status" value="1"/>
</dbReference>
<dbReference type="CDD" id="cd18081">
    <property type="entry name" value="RlmH-like"/>
    <property type="match status" value="1"/>
</dbReference>
<dbReference type="NCBIfam" id="NF000989">
    <property type="entry name" value="PRK00103.2-3"/>
    <property type="match status" value="1"/>
</dbReference>
<feature type="binding site" evidence="5">
    <location>
        <begin position="119"/>
        <end position="124"/>
    </location>
    <ligand>
        <name>S-adenosyl-L-methionine</name>
        <dbReference type="ChEBI" id="CHEBI:59789"/>
    </ligand>
</feature>
<dbReference type="PANTHER" id="PTHR33603:SF1">
    <property type="entry name" value="RIBOSOMAL RNA LARGE SUBUNIT METHYLTRANSFERASE H"/>
    <property type="match status" value="1"/>
</dbReference>
<comment type="subcellular location">
    <subcellularLocation>
        <location evidence="5">Cytoplasm</location>
    </subcellularLocation>
</comment>
<evidence type="ECO:0000256" key="2">
    <source>
        <dbReference type="ARBA" id="ARBA00022679"/>
    </source>
</evidence>
<evidence type="ECO:0000256" key="1">
    <source>
        <dbReference type="ARBA" id="ARBA00022603"/>
    </source>
</evidence>
<dbReference type="InterPro" id="IPR029028">
    <property type="entry name" value="Alpha/beta_knot_MTases"/>
</dbReference>
<evidence type="ECO:0000313" key="6">
    <source>
        <dbReference type="EMBL" id="MBR9971968.1"/>
    </source>
</evidence>
<feature type="binding site" evidence="5">
    <location>
        <position position="68"/>
    </location>
    <ligand>
        <name>S-adenosyl-L-methionine</name>
        <dbReference type="ChEBI" id="CHEBI:59789"/>
    </ligand>
</feature>
<dbReference type="Proteomes" id="UP000680714">
    <property type="component" value="Unassembled WGS sequence"/>
</dbReference>
<dbReference type="InterPro" id="IPR003742">
    <property type="entry name" value="RlmH-like"/>
</dbReference>
<comment type="function">
    <text evidence="5">Specifically methylates the pseudouridine at position 1915 (m3Psi1915) in 23S rRNA.</text>
</comment>
<gene>
    <name evidence="5 6" type="primary">rlmH</name>
    <name evidence="6" type="ORF">KEC16_09595</name>
</gene>
<keyword evidence="5" id="KW-0698">rRNA processing</keyword>
<accession>A0ABS5IC19</accession>
<dbReference type="HAMAP" id="MF_00658">
    <property type="entry name" value="23SrRNA_methyltr_H"/>
    <property type="match status" value="1"/>
</dbReference>
<keyword evidence="1 5" id="KW-0489">Methyltransferase</keyword>
<dbReference type="EC" id="2.1.1.177" evidence="5"/>
<comment type="similarity">
    <text evidence="4 5">Belongs to the RNA methyltransferase RlmH family.</text>
</comment>
<dbReference type="SUPFAM" id="SSF75217">
    <property type="entry name" value="alpha/beta knot"/>
    <property type="match status" value="1"/>
</dbReference>
<dbReference type="PIRSF" id="PIRSF004505">
    <property type="entry name" value="MT_bac"/>
    <property type="match status" value="1"/>
</dbReference>
<reference evidence="6 7" key="1">
    <citation type="submission" date="2021-04" db="EMBL/GenBank/DDBJ databases">
        <title>Magnetospirillum sulfuroxidans sp. nov., a facultative chemolithoautotrophic sulfur-oxidizing alphaproteobacterium isolated from freshwater sediment and proposals for Paramagetospirillum gen. nov., and Magnetospirillaceae fam. nov.</title>
        <authorList>
            <person name="Koziaeva V."/>
            <person name="Geelhoed J.S."/>
            <person name="Sorokin D.Y."/>
            <person name="Grouzdev D.S."/>
        </authorList>
    </citation>
    <scope>NUCLEOTIDE SEQUENCE [LARGE SCALE GENOMIC DNA]</scope>
    <source>
        <strain evidence="6 7">J10</strain>
    </source>
</reference>
<dbReference type="InterPro" id="IPR029026">
    <property type="entry name" value="tRNA_m1G_MTases_N"/>
</dbReference>
<comment type="catalytic activity">
    <reaction evidence="5">
        <text>pseudouridine(1915) in 23S rRNA + S-adenosyl-L-methionine = N(3)-methylpseudouridine(1915) in 23S rRNA + S-adenosyl-L-homocysteine + H(+)</text>
        <dbReference type="Rhea" id="RHEA:42752"/>
        <dbReference type="Rhea" id="RHEA-COMP:10221"/>
        <dbReference type="Rhea" id="RHEA-COMP:10222"/>
        <dbReference type="ChEBI" id="CHEBI:15378"/>
        <dbReference type="ChEBI" id="CHEBI:57856"/>
        <dbReference type="ChEBI" id="CHEBI:59789"/>
        <dbReference type="ChEBI" id="CHEBI:65314"/>
        <dbReference type="ChEBI" id="CHEBI:74486"/>
        <dbReference type="EC" id="2.1.1.177"/>
    </reaction>
</comment>